<dbReference type="EMBL" id="VSIX01000054">
    <property type="protein sequence ID" value="TYB31149.1"/>
    <property type="molecule type" value="Genomic_DNA"/>
</dbReference>
<protein>
    <submittedName>
        <fullName evidence="6">Metallophosphoesterase</fullName>
    </submittedName>
</protein>
<feature type="domain" description="Calcineurin-like phosphoesterase" evidence="5">
    <location>
        <begin position="17"/>
        <end position="199"/>
    </location>
</feature>
<gene>
    <name evidence="6" type="ORF">FXF47_05790</name>
</gene>
<dbReference type="GO" id="GO:0046872">
    <property type="term" value="F:metal ion binding"/>
    <property type="evidence" value="ECO:0007669"/>
    <property type="project" value="UniProtKB-KW"/>
</dbReference>
<name>A0A5D0MKR8_9BACT</name>
<organism evidence="6 7">
    <name type="scientific">Candidatus Mcinerneyibacterium aminivorans</name>
    <dbReference type="NCBI Taxonomy" id="2703815"/>
    <lineage>
        <taxon>Bacteria</taxon>
        <taxon>Candidatus Macinerneyibacteriota</taxon>
        <taxon>Candidatus Mcinerneyibacteria</taxon>
        <taxon>Candidatus Mcinerneyibacteriales</taxon>
        <taxon>Candidatus Mcinerneyibacteriaceae</taxon>
        <taxon>Candidatus Mcinerneyibacterium</taxon>
    </lineage>
</organism>
<dbReference type="Gene3D" id="3.60.21.10">
    <property type="match status" value="2"/>
</dbReference>
<accession>A0A5D0MKR8</accession>
<evidence type="ECO:0000259" key="5">
    <source>
        <dbReference type="Pfam" id="PF00149"/>
    </source>
</evidence>
<dbReference type="Proteomes" id="UP000324143">
    <property type="component" value="Unassembled WGS sequence"/>
</dbReference>
<reference evidence="6" key="1">
    <citation type="submission" date="2019-08" db="EMBL/GenBank/DDBJ databases">
        <title>Genomic characterization of a novel candidate phylum (ARYD3) from a high temperature, high salinity tertiary oil reservoir in north central Oklahoma, USA.</title>
        <authorList>
            <person name="Youssef N.H."/>
            <person name="Yadav A."/>
            <person name="Elshahed M.S."/>
        </authorList>
    </citation>
    <scope>NUCLEOTIDE SEQUENCE [LARGE SCALE GENOMIC DNA]</scope>
    <source>
        <strain evidence="6">ARYD3</strain>
    </source>
</reference>
<dbReference type="GO" id="GO:0016787">
    <property type="term" value="F:hydrolase activity"/>
    <property type="evidence" value="ECO:0007669"/>
    <property type="project" value="UniProtKB-KW"/>
</dbReference>
<keyword evidence="2" id="KW-0378">Hydrolase</keyword>
<proteinExistence type="inferred from homology"/>
<evidence type="ECO:0000256" key="2">
    <source>
        <dbReference type="ARBA" id="ARBA00022801"/>
    </source>
</evidence>
<dbReference type="SUPFAM" id="SSF56300">
    <property type="entry name" value="Metallo-dependent phosphatases"/>
    <property type="match status" value="2"/>
</dbReference>
<dbReference type="InterPro" id="IPR050884">
    <property type="entry name" value="CNP_phosphodiesterase-III"/>
</dbReference>
<evidence type="ECO:0000256" key="1">
    <source>
        <dbReference type="ARBA" id="ARBA00022723"/>
    </source>
</evidence>
<evidence type="ECO:0000313" key="7">
    <source>
        <dbReference type="Proteomes" id="UP000324143"/>
    </source>
</evidence>
<keyword evidence="1" id="KW-0479">Metal-binding</keyword>
<comment type="caution">
    <text evidence="6">The sequence shown here is derived from an EMBL/GenBank/DDBJ whole genome shotgun (WGS) entry which is preliminary data.</text>
</comment>
<keyword evidence="3" id="KW-0408">Iron</keyword>
<evidence type="ECO:0000313" key="6">
    <source>
        <dbReference type="EMBL" id="TYB31149.1"/>
    </source>
</evidence>
<dbReference type="PANTHER" id="PTHR42988:SF2">
    <property type="entry name" value="CYCLIC NUCLEOTIDE PHOSPHODIESTERASE CBUA0032-RELATED"/>
    <property type="match status" value="1"/>
</dbReference>
<evidence type="ECO:0000256" key="4">
    <source>
        <dbReference type="ARBA" id="ARBA00025742"/>
    </source>
</evidence>
<comment type="similarity">
    <text evidence="4">Belongs to the cyclic nucleotide phosphodiesterase class-III family.</text>
</comment>
<dbReference type="AlphaFoldDB" id="A0A5D0MKR8"/>
<dbReference type="InterPro" id="IPR029052">
    <property type="entry name" value="Metallo-depent_PP-like"/>
</dbReference>
<keyword evidence="7" id="KW-1185">Reference proteome</keyword>
<dbReference type="CDD" id="cd07400">
    <property type="entry name" value="MPP_1"/>
    <property type="match status" value="1"/>
</dbReference>
<dbReference type="Pfam" id="PF00149">
    <property type="entry name" value="Metallophos"/>
    <property type="match status" value="1"/>
</dbReference>
<sequence length="510" mass="58354">MFKGKKLKLLSPGSKFMKILHISDSHISASHFHKEALKKSLSELKKERYDLFVHSGDITQSGKLEEYKKAQKIFKKINIPKIFVPGNHDKRSGGISMFKNFIGKTNGVRDLGDSVIIYVDSGVADTNDGRVGMTKFNMIKENLKKYQQKEKKILVLHHHIVPTPKAGRERNVLSNAGDILDLILRYDVDLVLLGHKHYPNVYKIENTVFANAGTVSDKKTRHGDVNSYNTIVFDKEKVGVSIKRINNTEIKKSYSRLSKRYYYDFGEKKCRIAHMSNSFISTSNKFKYINFINAVKKINKSNVDLVIHCGGIVEEGIQRNYETAYKYLSQIEPKIIYTPAGRDINYLGYHLFPEYFGEIDQSYEIKNILFQGISSSQYDSKIGIIGRTERENLFKKINDNENEMKCLFLHHNVMPILHSREKGLLEDSGDLLKNIVDNSISLVLTGTSSHAYALKIEGSIIVNANSISSVYQRSVHGNSFNFIDIYEKVIVVYEINSLWGTRRILGMWER</sequence>
<evidence type="ECO:0000256" key="3">
    <source>
        <dbReference type="ARBA" id="ARBA00023004"/>
    </source>
</evidence>
<dbReference type="PANTHER" id="PTHR42988">
    <property type="entry name" value="PHOSPHOHYDROLASE"/>
    <property type="match status" value="1"/>
</dbReference>
<dbReference type="InterPro" id="IPR004843">
    <property type="entry name" value="Calcineurin-like_PHP"/>
</dbReference>